<dbReference type="EMBL" id="SOQX01000001">
    <property type="protein sequence ID" value="TDY03790.1"/>
    <property type="molecule type" value="Genomic_DNA"/>
</dbReference>
<dbReference type="InterPro" id="IPR050498">
    <property type="entry name" value="Ycf3"/>
</dbReference>
<keyword evidence="5" id="KW-1185">Reference proteome</keyword>
<dbReference type="PROSITE" id="PS51257">
    <property type="entry name" value="PROKAR_LIPOPROTEIN"/>
    <property type="match status" value="1"/>
</dbReference>
<dbReference type="Gene3D" id="1.25.40.10">
    <property type="entry name" value="Tetratricopeptide repeat domain"/>
    <property type="match status" value="6"/>
</dbReference>
<dbReference type="PROSITE" id="PS50005">
    <property type="entry name" value="TPR"/>
    <property type="match status" value="4"/>
</dbReference>
<comment type="caution">
    <text evidence="4">The sequence shown here is derived from an EMBL/GenBank/DDBJ whole genome shotgun (WGS) entry which is preliminary data.</text>
</comment>
<dbReference type="InterPro" id="IPR014266">
    <property type="entry name" value="PEP-CTERM_TPR_PrsT"/>
</dbReference>
<keyword evidence="1" id="KW-0677">Repeat</keyword>
<dbReference type="Pfam" id="PF13174">
    <property type="entry name" value="TPR_6"/>
    <property type="match status" value="1"/>
</dbReference>
<name>A0A4R8IWB3_9GAMM</name>
<dbReference type="SMART" id="SM00028">
    <property type="entry name" value="TPR"/>
    <property type="match status" value="18"/>
</dbReference>
<evidence type="ECO:0000256" key="3">
    <source>
        <dbReference type="PROSITE-ProRule" id="PRU00339"/>
    </source>
</evidence>
<dbReference type="Proteomes" id="UP000294914">
    <property type="component" value="Unassembled WGS sequence"/>
</dbReference>
<dbReference type="InterPro" id="IPR019734">
    <property type="entry name" value="TPR_rpt"/>
</dbReference>
<dbReference type="GO" id="GO:0046813">
    <property type="term" value="P:receptor-mediated virion attachment to host cell"/>
    <property type="evidence" value="ECO:0007669"/>
    <property type="project" value="TreeGrafter"/>
</dbReference>
<dbReference type="SUPFAM" id="SSF48452">
    <property type="entry name" value="TPR-like"/>
    <property type="match status" value="4"/>
</dbReference>
<proteinExistence type="predicted"/>
<feature type="repeat" description="TPR" evidence="3">
    <location>
        <begin position="479"/>
        <end position="512"/>
    </location>
</feature>
<dbReference type="InterPro" id="IPR011990">
    <property type="entry name" value="TPR-like_helical_dom_sf"/>
</dbReference>
<feature type="repeat" description="TPR" evidence="3">
    <location>
        <begin position="138"/>
        <end position="171"/>
    </location>
</feature>
<organism evidence="4 5">
    <name type="scientific">Thiohalophilus thiocyanatoxydans</name>
    <dbReference type="NCBI Taxonomy" id="381308"/>
    <lineage>
        <taxon>Bacteria</taxon>
        <taxon>Pseudomonadati</taxon>
        <taxon>Pseudomonadota</taxon>
        <taxon>Gammaproteobacteria</taxon>
        <taxon>Thiohalomonadales</taxon>
        <taxon>Thiohalophilaceae</taxon>
        <taxon>Thiohalophilus</taxon>
    </lineage>
</organism>
<sequence>MSYLYIRGVRQVLIVMVSALLLLSGCGENDLSDTEHVQRGIEHRQQGDLRASVIELKNALQKNPSSEAGRWQLGLTYLAMDDGVRAEAEILRARDLGRAPGETAVALARAQLLQGRFDQALVMLDEYPVAADDPQRLARSEVIRGLAYLGKAQPERAARFFKDALEKEPQLSEAMLGMARVSEMEGELDQADHWIDQLLEREPEHSKALRVRGDIARARGDLDAADAAYSKAIRYAHNPYELHLRRAMLRLDREPLDAVEEDLKQLRRLAAEHPMTYYVSGLWHSRNERYADAQADFEAVLNRHREHQPTLYLLGANHFAQGHWNQAESYLQRYLSENPGSPQAVALLARIRMQQQRISDAVRVLEEGLAASVSPQPVLSEMLASLYLQQGQQERGLQILQSALSDDPDSTGLQESLGLALMRSGERDDGLEALRKASGMDDQPRRADAAVVLAHLQAREYDEALDAAQRYREKQPDSAEAHNFIGAVLMGLDRNDEARAAFNKAIELEPDNVTAAMNLGSLETRLGHRDAARQAFESIQAHDPGHPLSAQRLAGLEALAGRPQAARRWLEGSLETYPDNLTTKIMLARVQKASGEDAEALRTLNRAMEQHAERLPAYFATAELLRAMDRTSDALQVLSRAEALAPESAEVQRRLASAREQAGEYEAMQAHLRKAVKLDPADVASRVSLAMALARAGALDSAREQLASLQASHGERAEVHALSGWFALRDGEIEAGAESYAKALAQRQHRPWVMELFRARQTLGDHAGAVTVLTRWLEQSPGDAAARHALATQQIATGNAGQAIGHYEKILDDAPDDVASLNNLAWLLGERDTDRALKLIERARELAPESAAVHDTLGVVLFYSGDLVRSARVLQDLAADSPEDPAVNFHLARTLHVQGNIADAQVHLDRALASQSGFTEREAALRLQQTLAR</sequence>
<dbReference type="OrthoDB" id="5959200at2"/>
<evidence type="ECO:0000313" key="5">
    <source>
        <dbReference type="Proteomes" id="UP000294914"/>
    </source>
</evidence>
<reference evidence="4 5" key="1">
    <citation type="submission" date="2019-03" db="EMBL/GenBank/DDBJ databases">
        <title>Genomic Encyclopedia of Type Strains, Phase IV (KMG-IV): sequencing the most valuable type-strain genomes for metagenomic binning, comparative biology and taxonomic classification.</title>
        <authorList>
            <person name="Goeker M."/>
        </authorList>
    </citation>
    <scope>NUCLEOTIDE SEQUENCE [LARGE SCALE GENOMIC DNA]</scope>
    <source>
        <strain evidence="4 5">DSM 16326</strain>
    </source>
</reference>
<accession>A0A4R8IWB3</accession>
<keyword evidence="2 3" id="KW-0802">TPR repeat</keyword>
<feature type="repeat" description="TPR" evidence="3">
    <location>
        <begin position="649"/>
        <end position="682"/>
    </location>
</feature>
<protein>
    <submittedName>
        <fullName evidence="4">Putative PEP-CTERM system TPR-repeat lipoprotein</fullName>
    </submittedName>
</protein>
<dbReference type="GO" id="GO:0009279">
    <property type="term" value="C:cell outer membrane"/>
    <property type="evidence" value="ECO:0007669"/>
    <property type="project" value="TreeGrafter"/>
</dbReference>
<evidence type="ECO:0000256" key="1">
    <source>
        <dbReference type="ARBA" id="ARBA00022737"/>
    </source>
</evidence>
<dbReference type="NCBIfam" id="TIGR02917">
    <property type="entry name" value="PEP_TPR_lipo"/>
    <property type="match status" value="1"/>
</dbReference>
<feature type="repeat" description="TPR" evidence="3">
    <location>
        <begin position="308"/>
        <end position="341"/>
    </location>
</feature>
<dbReference type="AlphaFoldDB" id="A0A4R8IWB3"/>
<evidence type="ECO:0000313" key="4">
    <source>
        <dbReference type="EMBL" id="TDY03790.1"/>
    </source>
</evidence>
<keyword evidence="4" id="KW-0449">Lipoprotein</keyword>
<dbReference type="PANTHER" id="PTHR44858:SF1">
    <property type="entry name" value="UDP-N-ACETYLGLUCOSAMINE--PEPTIDE N-ACETYLGLUCOSAMINYLTRANSFERASE SPINDLY-RELATED"/>
    <property type="match status" value="1"/>
</dbReference>
<evidence type="ECO:0000256" key="2">
    <source>
        <dbReference type="ARBA" id="ARBA00022803"/>
    </source>
</evidence>
<dbReference type="PROSITE" id="PS50293">
    <property type="entry name" value="TPR_REGION"/>
    <property type="match status" value="1"/>
</dbReference>
<dbReference type="PANTHER" id="PTHR44858">
    <property type="entry name" value="TETRATRICOPEPTIDE REPEAT PROTEIN 6"/>
    <property type="match status" value="1"/>
</dbReference>
<gene>
    <name evidence="4" type="ORF">EDC23_0160</name>
</gene>
<dbReference type="Pfam" id="PF14559">
    <property type="entry name" value="TPR_19"/>
    <property type="match status" value="6"/>
</dbReference>
<dbReference type="Pfam" id="PF13432">
    <property type="entry name" value="TPR_16"/>
    <property type="match status" value="1"/>
</dbReference>